<evidence type="ECO:0000313" key="1">
    <source>
        <dbReference type="EMBL" id="BAN25718.1"/>
    </source>
</evidence>
<reference evidence="1 2" key="1">
    <citation type="journal article" date="2013" name="Genome Announc.">
        <title>Complete Genome Sequence of Burkholderia sp. Strain RPE64, Bacterial Symbiont of the Bean Bug Riptortus pedestris.</title>
        <authorList>
            <person name="Shibata T.F."/>
            <person name="Maeda T."/>
            <person name="Nikoh N."/>
            <person name="Yamaguchi K."/>
            <person name="Oshima K."/>
            <person name="Hattori M."/>
            <person name="Nishiyama T."/>
            <person name="Hasebe M."/>
            <person name="Fukatsu T."/>
            <person name="Kikuchi Y."/>
            <person name="Shigenobu S."/>
        </authorList>
    </citation>
    <scope>NUCLEOTIDE SEQUENCE [LARGE SCALE GENOMIC DNA]</scope>
</reference>
<proteinExistence type="predicted"/>
<protein>
    <submittedName>
        <fullName evidence="1">Uncharacterized protein</fullName>
    </submittedName>
</protein>
<accession>R4WM79</accession>
<dbReference type="Proteomes" id="UP000013966">
    <property type="component" value="Chromosome 2"/>
</dbReference>
<dbReference type="HOGENOM" id="CLU_3325515_0_0_4"/>
<organism evidence="1 2">
    <name type="scientific">Caballeronia insecticola</name>
    <dbReference type="NCBI Taxonomy" id="758793"/>
    <lineage>
        <taxon>Bacteria</taxon>
        <taxon>Pseudomonadati</taxon>
        <taxon>Pseudomonadota</taxon>
        <taxon>Betaproteobacteria</taxon>
        <taxon>Burkholderiales</taxon>
        <taxon>Burkholderiaceae</taxon>
        <taxon>Caballeronia</taxon>
    </lineage>
</organism>
<dbReference type="EMBL" id="AP013059">
    <property type="protein sequence ID" value="BAN25718.1"/>
    <property type="molecule type" value="Genomic_DNA"/>
</dbReference>
<evidence type="ECO:0000313" key="2">
    <source>
        <dbReference type="Proteomes" id="UP000013966"/>
    </source>
</evidence>
<dbReference type="KEGG" id="buo:BRPE64_BCDS10570"/>
<name>R4WM79_9BURK</name>
<reference evidence="1 2" key="2">
    <citation type="journal article" date="2018" name="Int. J. Syst. Evol. Microbiol.">
        <title>Burkholderia insecticola sp. nov., a gut symbiotic bacterium of the bean bug Riptortus pedestris.</title>
        <authorList>
            <person name="Takeshita K."/>
            <person name="Tamaki H."/>
            <person name="Ohbayashi T."/>
            <person name="Meng X.-Y."/>
            <person name="Sone T."/>
            <person name="Mitani Y."/>
            <person name="Peeters C."/>
            <person name="Kikuchi Y."/>
            <person name="Vandamme P."/>
        </authorList>
    </citation>
    <scope>NUCLEOTIDE SEQUENCE [LARGE SCALE GENOMIC DNA]</scope>
    <source>
        <strain evidence="1">RPE64</strain>
    </source>
</reference>
<keyword evidence="2" id="KW-1185">Reference proteome</keyword>
<gene>
    <name evidence="1" type="ORF">BRPE64_BCDS10570</name>
</gene>
<dbReference type="AlphaFoldDB" id="R4WM79"/>
<sequence>MVQTAQGSLTVTVVDTLWPVTVFSVWYTVLPCCTVTLT</sequence>